<keyword evidence="1" id="KW-1133">Transmembrane helix</keyword>
<dbReference type="Proteomes" id="UP000245698">
    <property type="component" value="Unassembled WGS sequence"/>
</dbReference>
<evidence type="ECO:0000256" key="1">
    <source>
        <dbReference type="SAM" id="Phobius"/>
    </source>
</evidence>
<evidence type="ECO:0000313" key="3">
    <source>
        <dbReference type="Proteomes" id="UP000245698"/>
    </source>
</evidence>
<sequence length="76" mass="8235">MERGNGCGMVLALLIPVTYAAEDLYISQKQPANIDRVAIYGLALIASCFILIPFAVGFSDFIPAQFFLENSASLSF</sequence>
<keyword evidence="1" id="KW-0812">Transmembrane</keyword>
<dbReference type="EMBL" id="FUIG01000092">
    <property type="protein sequence ID" value="SJM35458.1"/>
    <property type="molecule type" value="Genomic_DNA"/>
</dbReference>
<feature type="transmembrane region" description="Helical" evidence="1">
    <location>
        <begin position="36"/>
        <end position="58"/>
    </location>
</feature>
<evidence type="ECO:0000313" key="2">
    <source>
        <dbReference type="EMBL" id="SJM35458.1"/>
    </source>
</evidence>
<organism evidence="2 3">
    <name type="scientific">Mesorhizobium delmotii</name>
    <dbReference type="NCBI Taxonomy" id="1631247"/>
    <lineage>
        <taxon>Bacteria</taxon>
        <taxon>Pseudomonadati</taxon>
        <taxon>Pseudomonadota</taxon>
        <taxon>Alphaproteobacteria</taxon>
        <taxon>Hyphomicrobiales</taxon>
        <taxon>Phyllobacteriaceae</taxon>
        <taxon>Mesorhizobium</taxon>
    </lineage>
</organism>
<keyword evidence="3" id="KW-1185">Reference proteome</keyword>
<dbReference type="AlphaFoldDB" id="A0A2P9AW78"/>
<protein>
    <submittedName>
        <fullName evidence="2">Uncharacterized protein</fullName>
    </submittedName>
</protein>
<proteinExistence type="predicted"/>
<reference evidence="3" key="1">
    <citation type="submission" date="2016-12" db="EMBL/GenBank/DDBJ databases">
        <authorList>
            <person name="Brunel B."/>
        </authorList>
    </citation>
    <scope>NUCLEOTIDE SEQUENCE [LARGE SCALE GENOMIC DNA]</scope>
</reference>
<accession>A0A2P9AW78</accession>
<keyword evidence="1" id="KW-0472">Membrane</keyword>
<name>A0A2P9AW78_9HYPH</name>
<gene>
    <name evidence="2" type="ORF">BQ8482_80092</name>
</gene>